<dbReference type="EMBL" id="CASHTH010003817">
    <property type="protein sequence ID" value="CAI8049790.1"/>
    <property type="molecule type" value="Genomic_DNA"/>
</dbReference>
<evidence type="ECO:0000313" key="1">
    <source>
        <dbReference type="EMBL" id="CAI8049790.1"/>
    </source>
</evidence>
<name>A0AA35TK60_GEOBA</name>
<protein>
    <submittedName>
        <fullName evidence="1">Uncharacterized protein</fullName>
    </submittedName>
</protein>
<accession>A0AA35TK60</accession>
<keyword evidence="2" id="KW-1185">Reference proteome</keyword>
<proteinExistence type="predicted"/>
<sequence>MVISREFNVTACCSSKKAENHILFRSTGAYASGSSFR</sequence>
<reference evidence="1" key="1">
    <citation type="submission" date="2023-03" db="EMBL/GenBank/DDBJ databases">
        <authorList>
            <person name="Steffen K."/>
            <person name="Cardenas P."/>
        </authorList>
    </citation>
    <scope>NUCLEOTIDE SEQUENCE</scope>
</reference>
<comment type="caution">
    <text evidence="1">The sequence shown here is derived from an EMBL/GenBank/DDBJ whole genome shotgun (WGS) entry which is preliminary data.</text>
</comment>
<gene>
    <name evidence="1" type="ORF">GBAR_LOCUS27410</name>
</gene>
<organism evidence="1 2">
    <name type="scientific">Geodia barretti</name>
    <name type="common">Barrett's horny sponge</name>
    <dbReference type="NCBI Taxonomy" id="519541"/>
    <lineage>
        <taxon>Eukaryota</taxon>
        <taxon>Metazoa</taxon>
        <taxon>Porifera</taxon>
        <taxon>Demospongiae</taxon>
        <taxon>Heteroscleromorpha</taxon>
        <taxon>Tetractinellida</taxon>
        <taxon>Astrophorina</taxon>
        <taxon>Geodiidae</taxon>
        <taxon>Geodia</taxon>
    </lineage>
</organism>
<dbReference type="AlphaFoldDB" id="A0AA35TK60"/>
<evidence type="ECO:0000313" key="2">
    <source>
        <dbReference type="Proteomes" id="UP001174909"/>
    </source>
</evidence>
<dbReference type="Proteomes" id="UP001174909">
    <property type="component" value="Unassembled WGS sequence"/>
</dbReference>